<gene>
    <name evidence="2" type="ORF">EQG68_14405</name>
</gene>
<dbReference type="EMBL" id="SBKQ01000019">
    <property type="protein sequence ID" value="RXR28313.1"/>
    <property type="molecule type" value="Genomic_DNA"/>
</dbReference>
<keyword evidence="1" id="KW-0472">Membrane</keyword>
<protein>
    <submittedName>
        <fullName evidence="2">Serine protease</fullName>
    </submittedName>
</protein>
<organism evidence="2 3">
    <name type="scientific">Flavobacterium piscinae</name>
    <dbReference type="NCBI Taxonomy" id="2506424"/>
    <lineage>
        <taxon>Bacteria</taxon>
        <taxon>Pseudomonadati</taxon>
        <taxon>Bacteroidota</taxon>
        <taxon>Flavobacteriia</taxon>
        <taxon>Flavobacteriales</taxon>
        <taxon>Flavobacteriaceae</taxon>
        <taxon>Flavobacterium</taxon>
    </lineage>
</organism>
<proteinExistence type="predicted"/>
<evidence type="ECO:0000313" key="3">
    <source>
        <dbReference type="Proteomes" id="UP000289734"/>
    </source>
</evidence>
<dbReference type="OrthoDB" id="189831at2"/>
<feature type="transmembrane region" description="Helical" evidence="1">
    <location>
        <begin position="64"/>
        <end position="82"/>
    </location>
</feature>
<evidence type="ECO:0000256" key="1">
    <source>
        <dbReference type="SAM" id="Phobius"/>
    </source>
</evidence>
<feature type="transmembrane region" description="Helical" evidence="1">
    <location>
        <begin position="14"/>
        <end position="36"/>
    </location>
</feature>
<feature type="transmembrane region" description="Helical" evidence="1">
    <location>
        <begin position="88"/>
        <end position="107"/>
    </location>
</feature>
<dbReference type="InterPro" id="IPR012340">
    <property type="entry name" value="NA-bd_OB-fold"/>
</dbReference>
<keyword evidence="3" id="KW-1185">Reference proteome</keyword>
<dbReference type="RefSeq" id="WP_129465592.1">
    <property type="nucleotide sequence ID" value="NZ_SBKQ01000019.1"/>
</dbReference>
<keyword evidence="1" id="KW-1133">Transmembrane helix</keyword>
<dbReference type="AlphaFoldDB" id="A0A4Q1KF59"/>
<evidence type="ECO:0000313" key="2">
    <source>
        <dbReference type="EMBL" id="RXR28313.1"/>
    </source>
</evidence>
<dbReference type="GO" id="GO:0006508">
    <property type="term" value="P:proteolysis"/>
    <property type="evidence" value="ECO:0007669"/>
    <property type="project" value="UniProtKB-KW"/>
</dbReference>
<dbReference type="Proteomes" id="UP000289734">
    <property type="component" value="Unassembled WGS sequence"/>
</dbReference>
<keyword evidence="1" id="KW-0812">Transmembrane</keyword>
<reference evidence="3" key="1">
    <citation type="submission" date="2019-01" db="EMBL/GenBank/DDBJ databases">
        <title>Cytophagaceae bacterium strain CAR-16.</title>
        <authorList>
            <person name="Chen W.-M."/>
        </authorList>
    </citation>
    <scope>NUCLEOTIDE SEQUENCE [LARGE SCALE GENOMIC DNA]</scope>
    <source>
        <strain evidence="3">ICH-30</strain>
    </source>
</reference>
<dbReference type="Gene3D" id="2.40.50.140">
    <property type="entry name" value="Nucleic acid-binding proteins"/>
    <property type="match status" value="1"/>
</dbReference>
<dbReference type="GO" id="GO:0008233">
    <property type="term" value="F:peptidase activity"/>
    <property type="evidence" value="ECO:0007669"/>
    <property type="project" value="UniProtKB-KW"/>
</dbReference>
<comment type="caution">
    <text evidence="2">The sequence shown here is derived from an EMBL/GenBank/DDBJ whole genome shotgun (WGS) entry which is preliminary data.</text>
</comment>
<name>A0A4Q1KF59_9FLAO</name>
<keyword evidence="2" id="KW-0645">Protease</keyword>
<sequence>MEFLEGLDPLLKSYWYIALPTSLFFLLQTILTFIGFGGADADVDMAEGHDVADAPFELFSLRNLINFLLGFSWTGISFYDSIENKTILIIISVAVGIVFIALFFILIKQILKLGEDNSFQFENTINQTATVYLTIPESKSGVGKVQISVKGSFHELQAMTEASEKIITGSLVKIKSVENNILIVDKL</sequence>
<keyword evidence="2" id="KW-0378">Hydrolase</keyword>
<accession>A0A4Q1KF59</accession>